<evidence type="ECO:0000313" key="2">
    <source>
        <dbReference type="EMBL" id="EBY8645240.1"/>
    </source>
</evidence>
<dbReference type="EMBL" id="AAKVUB010000052">
    <property type="protein sequence ID" value="ECW2471281.1"/>
    <property type="molecule type" value="Genomic_DNA"/>
</dbReference>
<dbReference type="Pfam" id="PF07180">
    <property type="entry name" value="CaiF_GrlA"/>
    <property type="match status" value="1"/>
</dbReference>
<comment type="caution">
    <text evidence="1">The sequence shown here is derived from an EMBL/GenBank/DDBJ whole genome shotgun (WGS) entry which is preliminary data.</text>
</comment>
<dbReference type="GO" id="GO:0006351">
    <property type="term" value="P:DNA-templated transcription"/>
    <property type="evidence" value="ECO:0007669"/>
    <property type="project" value="InterPro"/>
</dbReference>
<evidence type="ECO:0000313" key="1">
    <source>
        <dbReference type="EMBL" id="EAC0789107.1"/>
    </source>
</evidence>
<proteinExistence type="predicted"/>
<accession>A0A3Z6QQ51</accession>
<protein>
    <submittedName>
        <fullName evidence="1">CaiF/GrlA family transcriptional regulator</fullName>
    </submittedName>
</protein>
<organism evidence="1">
    <name type="scientific">Salmonella enterica subsp. enterica serovar Java</name>
    <dbReference type="NCBI Taxonomy" id="224729"/>
    <lineage>
        <taxon>Bacteria</taxon>
        <taxon>Pseudomonadati</taxon>
        <taxon>Pseudomonadota</taxon>
        <taxon>Gammaproteobacteria</taxon>
        <taxon>Enterobacterales</taxon>
        <taxon>Enterobacteriaceae</taxon>
        <taxon>Salmonella</taxon>
    </lineage>
</organism>
<dbReference type="Gene3D" id="1.10.10.10">
    <property type="entry name" value="Winged helix-like DNA-binding domain superfamily/Winged helix DNA-binding domain"/>
    <property type="match status" value="1"/>
</dbReference>
<gene>
    <name evidence="1" type="ORF">D6K54_20635</name>
    <name evidence="2" type="ORF">D6S17_27695</name>
    <name evidence="3" type="ORF">EZX71_25715</name>
</gene>
<evidence type="ECO:0000313" key="3">
    <source>
        <dbReference type="EMBL" id="ECW2471281.1"/>
    </source>
</evidence>
<dbReference type="InterPro" id="IPR036388">
    <property type="entry name" value="WH-like_DNA-bd_sf"/>
</dbReference>
<dbReference type="EMBL" id="AAAGSE010000037">
    <property type="protein sequence ID" value="EAC0789107.1"/>
    <property type="molecule type" value="Genomic_DNA"/>
</dbReference>
<name>A0A3Z6QQ51_SALEB</name>
<dbReference type="Proteomes" id="UP000839631">
    <property type="component" value="Unassembled WGS sequence"/>
</dbReference>
<dbReference type="EMBL" id="AAHPHN010000095">
    <property type="protein sequence ID" value="EBY8645240.1"/>
    <property type="molecule type" value="Genomic_DNA"/>
</dbReference>
<sequence length="158" mass="18170">MTSGKSPDKMKGTDSNVLYPQQSNHDTCFIPPAVRQHTGEPMYILVAYWCMQQQGWVDRNQISAAFRITARRASYVVTYLRAKTARVVCETRRIMLDNNVWRYEILVTCVKPWTRKPRLPRVKQAIPRSARRVGNADSSQCNAIWNALHASRKTETGE</sequence>
<reference evidence="1" key="1">
    <citation type="submission" date="2018-09" db="EMBL/GenBank/DDBJ databases">
        <authorList>
            <person name="Ashton P.M."/>
            <person name="Dallman T."/>
            <person name="Nair S."/>
            <person name="De Pinna E."/>
            <person name="Peters T."/>
            <person name="Grant K."/>
        </authorList>
    </citation>
    <scope>NUCLEOTIDE SEQUENCE [LARGE SCALE GENOMIC DNA]</scope>
    <source>
        <strain evidence="2">140692</strain>
        <strain evidence="3">367309</strain>
        <strain evidence="1">412099</strain>
    </source>
</reference>
<dbReference type="InterPro" id="IPR020357">
    <property type="entry name" value="Tscrpt_reg_CaiF/GrlA"/>
</dbReference>
<dbReference type="AlphaFoldDB" id="A0A3Z6QQ51"/>
<dbReference type="Proteomes" id="UP000839733">
    <property type="component" value="Unassembled WGS sequence"/>
</dbReference>